<dbReference type="InterPro" id="IPR001360">
    <property type="entry name" value="Glyco_hydro_1"/>
</dbReference>
<dbReference type="PROSITE" id="PS00653">
    <property type="entry name" value="GLYCOSYL_HYDROL_F1_2"/>
    <property type="match status" value="1"/>
</dbReference>
<organism evidence="7 8">
    <name type="scientific">Candidatus Liptonbacteria bacterium RIFCSPHIGHO2_12_FULL_60_13</name>
    <dbReference type="NCBI Taxonomy" id="1798648"/>
    <lineage>
        <taxon>Bacteria</taxon>
        <taxon>Candidatus Liptoniibacteriota</taxon>
    </lineage>
</organism>
<dbReference type="SUPFAM" id="SSF51445">
    <property type="entry name" value="(Trans)glycosidases"/>
    <property type="match status" value="1"/>
</dbReference>
<keyword evidence="3 6" id="KW-0326">Glycosidase</keyword>
<evidence type="ECO:0000256" key="2">
    <source>
        <dbReference type="ARBA" id="ARBA00022801"/>
    </source>
</evidence>
<dbReference type="PANTHER" id="PTHR10353">
    <property type="entry name" value="GLYCOSYL HYDROLASE"/>
    <property type="match status" value="1"/>
</dbReference>
<comment type="similarity">
    <text evidence="1 5">Belongs to the glycosyl hydrolase 1 family.</text>
</comment>
<proteinExistence type="inferred from homology"/>
<evidence type="ECO:0000313" key="8">
    <source>
        <dbReference type="Proteomes" id="UP000178796"/>
    </source>
</evidence>
<name>A0A1G2CES1_9BACT</name>
<evidence type="ECO:0000256" key="6">
    <source>
        <dbReference type="RuleBase" id="RU004468"/>
    </source>
</evidence>
<dbReference type="InterPro" id="IPR033132">
    <property type="entry name" value="GH_1_N_CS"/>
</dbReference>
<dbReference type="InterPro" id="IPR018120">
    <property type="entry name" value="Glyco_hydro_1_AS"/>
</dbReference>
<dbReference type="Pfam" id="PF00232">
    <property type="entry name" value="Glyco_hydro_1"/>
    <property type="match status" value="2"/>
</dbReference>
<comment type="caution">
    <text evidence="7">The sequence shown here is derived from an EMBL/GenBank/DDBJ whole genome shotgun (WGS) entry which is preliminary data.</text>
</comment>
<dbReference type="PRINTS" id="PR00131">
    <property type="entry name" value="GLHYDRLASE1"/>
</dbReference>
<evidence type="ECO:0000256" key="1">
    <source>
        <dbReference type="ARBA" id="ARBA00010838"/>
    </source>
</evidence>
<evidence type="ECO:0000313" key="7">
    <source>
        <dbReference type="EMBL" id="OGY99898.1"/>
    </source>
</evidence>
<dbReference type="PANTHER" id="PTHR10353:SF209">
    <property type="entry name" value="GALACTOLIPID GALACTOSYLTRANSFERASE SFR2, CHLOROPLASTIC"/>
    <property type="match status" value="1"/>
</dbReference>
<dbReference type="InterPro" id="IPR017853">
    <property type="entry name" value="GH"/>
</dbReference>
<feature type="active site" description="Nucleophile" evidence="4">
    <location>
        <position position="334"/>
    </location>
</feature>
<dbReference type="GO" id="GO:0005975">
    <property type="term" value="P:carbohydrate metabolic process"/>
    <property type="evidence" value="ECO:0007669"/>
    <property type="project" value="InterPro"/>
</dbReference>
<dbReference type="Gene3D" id="3.20.20.80">
    <property type="entry name" value="Glycosidases"/>
    <property type="match status" value="2"/>
</dbReference>
<dbReference type="EMBL" id="MHKY01000007">
    <property type="protein sequence ID" value="OGY99898.1"/>
    <property type="molecule type" value="Genomic_DNA"/>
</dbReference>
<gene>
    <name evidence="7" type="ORF">A3E09_02565</name>
</gene>
<protein>
    <recommendedName>
        <fullName evidence="9">Beta-glucosidase</fullName>
    </recommendedName>
</protein>
<dbReference type="GO" id="GO:0008422">
    <property type="term" value="F:beta-glucosidase activity"/>
    <property type="evidence" value="ECO:0007669"/>
    <property type="project" value="TreeGrafter"/>
</dbReference>
<sequence length="418" mass="49033">MERFYWGAATSSHQIEGGNSNDWTEWEKTHAKRLALGAKRTTWPEFILKNYPSPLEPENYISGKACDHYNRFREDFDIAKSLGHNAHRFSLEWSRIEPEEGRFDEKEIAHYREVIAALRERGMEPFVTLWHWTLPLWLAKKGGVLNKKFPEYFARFVRRVGDEYKSEVRFWITLNEPQIITSYGYFKDIWPPQKNSVIAGIRAMRQLAKAHALAYTALHAGSRNAQVGIATSNSFLEPARNGLLDRAVVALNQYLRNHVFLNRIRDVQDFIGVNYYSHDRVSFAFRLKSHGGAFVQNKNKNERVDDRGHECYPSGIYHVLKDAARYNVPLYITENGLADARDIHRAAFIEETLRWVAQARREGVDVRGYFHWSLLDNFEWDKGFWPRFGLVEIDYRTLKRTARPSAWRYKKLIEEEIL</sequence>
<evidence type="ECO:0008006" key="9">
    <source>
        <dbReference type="Google" id="ProtNLM"/>
    </source>
</evidence>
<accession>A0A1G2CES1</accession>
<keyword evidence="2 6" id="KW-0378">Hydrolase</keyword>
<evidence type="ECO:0000256" key="4">
    <source>
        <dbReference type="PROSITE-ProRule" id="PRU10055"/>
    </source>
</evidence>
<dbReference type="Proteomes" id="UP000178796">
    <property type="component" value="Unassembled WGS sequence"/>
</dbReference>
<dbReference type="PROSITE" id="PS00572">
    <property type="entry name" value="GLYCOSYL_HYDROL_F1_1"/>
    <property type="match status" value="1"/>
</dbReference>
<reference evidence="7 8" key="1">
    <citation type="journal article" date="2016" name="Nat. Commun.">
        <title>Thousands of microbial genomes shed light on interconnected biogeochemical processes in an aquifer system.</title>
        <authorList>
            <person name="Anantharaman K."/>
            <person name="Brown C.T."/>
            <person name="Hug L.A."/>
            <person name="Sharon I."/>
            <person name="Castelle C.J."/>
            <person name="Probst A.J."/>
            <person name="Thomas B.C."/>
            <person name="Singh A."/>
            <person name="Wilkins M.J."/>
            <person name="Karaoz U."/>
            <person name="Brodie E.L."/>
            <person name="Williams K.H."/>
            <person name="Hubbard S.S."/>
            <person name="Banfield J.F."/>
        </authorList>
    </citation>
    <scope>NUCLEOTIDE SEQUENCE [LARGE SCALE GENOMIC DNA]</scope>
</reference>
<evidence type="ECO:0000256" key="5">
    <source>
        <dbReference type="RuleBase" id="RU003690"/>
    </source>
</evidence>
<dbReference type="AlphaFoldDB" id="A0A1G2CES1"/>
<evidence type="ECO:0000256" key="3">
    <source>
        <dbReference type="ARBA" id="ARBA00023295"/>
    </source>
</evidence>